<reference evidence="8 9" key="1">
    <citation type="journal article" date="2025" name="Microbiol. Resour. Announc.">
        <title>Draft genome sequences for Neonectria magnoliae and Neonectria punicea, canker pathogens of Liriodendron tulipifera and Acer saccharum in West Virginia.</title>
        <authorList>
            <person name="Petronek H.M."/>
            <person name="Kasson M.T."/>
            <person name="Metheny A.M."/>
            <person name="Stauder C.M."/>
            <person name="Lovett B."/>
            <person name="Lynch S.C."/>
            <person name="Garnas J.R."/>
            <person name="Kasson L.R."/>
            <person name="Stajich J.E."/>
        </authorList>
    </citation>
    <scope>NUCLEOTIDE SEQUENCE [LARGE SCALE GENOMIC DNA]</scope>
    <source>
        <strain evidence="8 9">NRRL 64651</strain>
    </source>
</reference>
<accession>A0ABR1H2F5</accession>
<dbReference type="PANTHER" id="PTHR31944:SF131">
    <property type="entry name" value="HEME-RESPONSIVE ZINC FINGER TRANSCRIPTION FACTOR HAP1"/>
    <property type="match status" value="1"/>
</dbReference>
<keyword evidence="4" id="KW-0238">DNA-binding</keyword>
<evidence type="ECO:0000313" key="8">
    <source>
        <dbReference type="EMBL" id="KAK7415235.1"/>
    </source>
</evidence>
<evidence type="ECO:0000256" key="1">
    <source>
        <dbReference type="ARBA" id="ARBA00022723"/>
    </source>
</evidence>
<keyword evidence="1" id="KW-0479">Metal-binding</keyword>
<keyword evidence="6" id="KW-0539">Nucleus</keyword>
<protein>
    <recommendedName>
        <fullName evidence="10">Transcription factor domain-containing protein</fullName>
    </recommendedName>
</protein>
<evidence type="ECO:0000256" key="2">
    <source>
        <dbReference type="ARBA" id="ARBA00022833"/>
    </source>
</evidence>
<dbReference type="Proteomes" id="UP001498421">
    <property type="component" value="Unassembled WGS sequence"/>
</dbReference>
<feature type="compositionally biased region" description="Acidic residues" evidence="7">
    <location>
        <begin position="64"/>
        <end position="74"/>
    </location>
</feature>
<sequence length="254" mass="27829">MFIGLHRDPRKLREGGMSVFRAEMRRRLWLTILELNLQSAHDANAAPRIAVGDYDTLLPADLNDDEVREEPDDPSLDHLRAGGTGNATRMSVALALAKSFPLRLGLLQHANDLQARESYDETLRLNQELVQACHSLSQDLEAIVRAQSGVAVTQLHASLAELMAYRCFHALHKPFIQRFLDDPKYYFSQKMYIDGALNVAQLSGFAGPQNVDGNVTFAGTITSTVATASGTTVTGLSSHYQHTIATGLVTGLVI</sequence>
<dbReference type="CDD" id="cd12148">
    <property type="entry name" value="fungal_TF_MHR"/>
    <property type="match status" value="1"/>
</dbReference>
<organism evidence="8 9">
    <name type="scientific">Neonectria magnoliae</name>
    <dbReference type="NCBI Taxonomy" id="2732573"/>
    <lineage>
        <taxon>Eukaryota</taxon>
        <taxon>Fungi</taxon>
        <taxon>Dikarya</taxon>
        <taxon>Ascomycota</taxon>
        <taxon>Pezizomycotina</taxon>
        <taxon>Sordariomycetes</taxon>
        <taxon>Hypocreomycetidae</taxon>
        <taxon>Hypocreales</taxon>
        <taxon>Nectriaceae</taxon>
        <taxon>Neonectria</taxon>
    </lineage>
</organism>
<evidence type="ECO:0000256" key="7">
    <source>
        <dbReference type="SAM" id="MobiDB-lite"/>
    </source>
</evidence>
<keyword evidence="3" id="KW-0805">Transcription regulation</keyword>
<dbReference type="EMBL" id="JAZAVK010000250">
    <property type="protein sequence ID" value="KAK7415235.1"/>
    <property type="molecule type" value="Genomic_DNA"/>
</dbReference>
<evidence type="ECO:0000313" key="9">
    <source>
        <dbReference type="Proteomes" id="UP001498421"/>
    </source>
</evidence>
<dbReference type="InterPro" id="IPR051430">
    <property type="entry name" value="Fungal_TF_Env_Response"/>
</dbReference>
<evidence type="ECO:0000256" key="5">
    <source>
        <dbReference type="ARBA" id="ARBA00023163"/>
    </source>
</evidence>
<feature type="region of interest" description="Disordered" evidence="7">
    <location>
        <begin position="64"/>
        <end position="83"/>
    </location>
</feature>
<name>A0ABR1H2F5_9HYPO</name>
<keyword evidence="9" id="KW-1185">Reference proteome</keyword>
<evidence type="ECO:0008006" key="10">
    <source>
        <dbReference type="Google" id="ProtNLM"/>
    </source>
</evidence>
<keyword evidence="2" id="KW-0862">Zinc</keyword>
<evidence type="ECO:0000256" key="4">
    <source>
        <dbReference type="ARBA" id="ARBA00023125"/>
    </source>
</evidence>
<dbReference type="PANTHER" id="PTHR31944">
    <property type="entry name" value="HEME-RESPONSIVE ZINC FINGER TRANSCRIPTION FACTOR HAP1"/>
    <property type="match status" value="1"/>
</dbReference>
<keyword evidence="5" id="KW-0804">Transcription</keyword>
<evidence type="ECO:0000256" key="6">
    <source>
        <dbReference type="ARBA" id="ARBA00023242"/>
    </source>
</evidence>
<comment type="caution">
    <text evidence="8">The sequence shown here is derived from an EMBL/GenBank/DDBJ whole genome shotgun (WGS) entry which is preliminary data.</text>
</comment>
<gene>
    <name evidence="8" type="ORF">QQZ08_012409</name>
</gene>
<proteinExistence type="predicted"/>
<evidence type="ECO:0000256" key="3">
    <source>
        <dbReference type="ARBA" id="ARBA00023015"/>
    </source>
</evidence>